<comment type="caution">
    <text evidence="1">The sequence shown here is derived from an EMBL/GenBank/DDBJ whole genome shotgun (WGS) entry which is preliminary data.</text>
</comment>
<dbReference type="Proteomes" id="UP001185028">
    <property type="component" value="Unassembled WGS sequence"/>
</dbReference>
<keyword evidence="2" id="KW-1185">Reference proteome</keyword>
<evidence type="ECO:0000313" key="1">
    <source>
        <dbReference type="EMBL" id="MDR6243382.1"/>
    </source>
</evidence>
<sequence>MDFSKKSDCTNKKQLFLILFIALNPLITVDKSVHNIVELLLQKKYGLLQLYGQVLTSVYSAANNSHSS</sequence>
<gene>
    <name evidence="1" type="ORF">JOC58_001269</name>
</gene>
<proteinExistence type="predicted"/>
<dbReference type="EMBL" id="JAVDQH010000004">
    <property type="protein sequence ID" value="MDR6243382.1"/>
    <property type="molecule type" value="Genomic_DNA"/>
</dbReference>
<accession>A0ABU1IXG4</accession>
<reference evidence="1 2" key="1">
    <citation type="submission" date="2023-07" db="EMBL/GenBank/DDBJ databases">
        <title>Genomic Encyclopedia of Type Strains, Phase IV (KMG-IV): sequencing the most valuable type-strain genomes for metagenomic binning, comparative biology and taxonomic classification.</title>
        <authorList>
            <person name="Goeker M."/>
        </authorList>
    </citation>
    <scope>NUCLEOTIDE SEQUENCE [LARGE SCALE GENOMIC DNA]</scope>
    <source>
        <strain evidence="1 2">DSM 22170</strain>
    </source>
</reference>
<organism evidence="1 2">
    <name type="scientific">Paenibacillus hunanensis</name>
    <dbReference type="NCBI Taxonomy" id="539262"/>
    <lineage>
        <taxon>Bacteria</taxon>
        <taxon>Bacillati</taxon>
        <taxon>Bacillota</taxon>
        <taxon>Bacilli</taxon>
        <taxon>Bacillales</taxon>
        <taxon>Paenibacillaceae</taxon>
        <taxon>Paenibacillus</taxon>
    </lineage>
</organism>
<name>A0ABU1IXG4_9BACL</name>
<evidence type="ECO:0000313" key="2">
    <source>
        <dbReference type="Proteomes" id="UP001185028"/>
    </source>
</evidence>
<protein>
    <submittedName>
        <fullName evidence="1">Uncharacterized protein</fullName>
    </submittedName>
</protein>